<keyword evidence="9" id="KW-1133">Transmembrane helix</keyword>
<dbReference type="Gene3D" id="1.20.5.1930">
    <property type="match status" value="1"/>
</dbReference>
<evidence type="ECO:0000256" key="2">
    <source>
        <dbReference type="ARBA" id="ARBA00012438"/>
    </source>
</evidence>
<keyword evidence="8" id="KW-0902">Two-component regulatory system</keyword>
<dbReference type="GO" id="GO:0000155">
    <property type="term" value="F:phosphorelay sensor kinase activity"/>
    <property type="evidence" value="ECO:0007669"/>
    <property type="project" value="InterPro"/>
</dbReference>
<evidence type="ECO:0000256" key="1">
    <source>
        <dbReference type="ARBA" id="ARBA00000085"/>
    </source>
</evidence>
<dbReference type="EC" id="2.7.13.3" evidence="2"/>
<dbReference type="InterPro" id="IPR036890">
    <property type="entry name" value="HATPase_C_sf"/>
</dbReference>
<dbReference type="Pfam" id="PF07730">
    <property type="entry name" value="HisKA_3"/>
    <property type="match status" value="1"/>
</dbReference>
<feature type="transmembrane region" description="Helical" evidence="9">
    <location>
        <begin position="21"/>
        <end position="40"/>
    </location>
</feature>
<dbReference type="InterPro" id="IPR050482">
    <property type="entry name" value="Sensor_HK_TwoCompSys"/>
</dbReference>
<keyword evidence="5" id="KW-0547">Nucleotide-binding</keyword>
<keyword evidence="4" id="KW-0808">Transferase</keyword>
<keyword evidence="6 11" id="KW-0418">Kinase</keyword>
<dbReference type="GO" id="GO:0046983">
    <property type="term" value="F:protein dimerization activity"/>
    <property type="evidence" value="ECO:0007669"/>
    <property type="project" value="InterPro"/>
</dbReference>
<dbReference type="AlphaFoldDB" id="A0A4Y3UPF7"/>
<evidence type="ECO:0000256" key="3">
    <source>
        <dbReference type="ARBA" id="ARBA00022553"/>
    </source>
</evidence>
<dbReference type="Pfam" id="PF23539">
    <property type="entry name" value="DUF7134"/>
    <property type="match status" value="1"/>
</dbReference>
<evidence type="ECO:0000256" key="4">
    <source>
        <dbReference type="ARBA" id="ARBA00022679"/>
    </source>
</evidence>
<keyword evidence="3" id="KW-0597">Phosphoprotein</keyword>
<dbReference type="EMBL" id="VFPS01000006">
    <property type="protein sequence ID" value="TQM90893.1"/>
    <property type="molecule type" value="Genomic_DNA"/>
</dbReference>
<sequence length="464" mass="49251">MSAPLTARPTARRVSASERRADLWLALALFVGAILSSWLGQVAGVYGDESPAFGWALVYAAALTLPLAVRRRHPEAVLLFVAFAFFVGVSLRIPEVYVGNVAVFIAMYTVGAWVADRRRATAVRLIVIVGMFIWLLVTTFQAATDDGDGGLPRAGLFSPFAAYMLLQFLVNAAFFGGAYLFGERAWAQARSRAVLEERTRELQRERELTAAQAVALDRVRIARELHDVVAHHVSAMGVQAGAARAVLDRDPAAARGALVTVEQSARDALVELRQLLETLRTPDADTPGESTLHLAALPDLVAHATENGLPTTFAVVGEPVEIPELVQVNLYRVAQEALTNARRHGGPVATADVRLRYSTDAIELEVSNDGRGHLVGRPGLGLVGMRERATASGGTLEAGPRSRGGFLVRLRVPLPLRLPDAKTTADASATVARVTDASVTGVSVTGVSATDSSATGASNAGSRA</sequence>
<dbReference type="PANTHER" id="PTHR24421">
    <property type="entry name" value="NITRATE/NITRITE SENSOR PROTEIN NARX-RELATED"/>
    <property type="match status" value="1"/>
</dbReference>
<evidence type="ECO:0000256" key="5">
    <source>
        <dbReference type="ARBA" id="ARBA00022741"/>
    </source>
</evidence>
<feature type="domain" description="Histidine kinase/HSP90-like ATPase" evidence="10">
    <location>
        <begin position="325"/>
        <end position="416"/>
    </location>
</feature>
<accession>A0A4Y3UPF7</accession>
<dbReference type="Pfam" id="PF02518">
    <property type="entry name" value="HATPase_c"/>
    <property type="match status" value="1"/>
</dbReference>
<dbReference type="SMART" id="SM00387">
    <property type="entry name" value="HATPase_c"/>
    <property type="match status" value="1"/>
</dbReference>
<proteinExistence type="predicted"/>
<dbReference type="GO" id="GO:0005524">
    <property type="term" value="F:ATP binding"/>
    <property type="evidence" value="ECO:0007669"/>
    <property type="project" value="UniProtKB-KW"/>
</dbReference>
<evidence type="ECO:0000256" key="9">
    <source>
        <dbReference type="SAM" id="Phobius"/>
    </source>
</evidence>
<evidence type="ECO:0000256" key="7">
    <source>
        <dbReference type="ARBA" id="ARBA00022840"/>
    </source>
</evidence>
<evidence type="ECO:0000313" key="11">
    <source>
        <dbReference type="EMBL" id="TQM90893.1"/>
    </source>
</evidence>
<keyword evidence="9" id="KW-0472">Membrane</keyword>
<dbReference type="PANTHER" id="PTHR24421:SF10">
    <property type="entry name" value="NITRATE_NITRITE SENSOR PROTEIN NARQ"/>
    <property type="match status" value="1"/>
</dbReference>
<dbReference type="Gene3D" id="3.30.565.10">
    <property type="entry name" value="Histidine kinase-like ATPase, C-terminal domain"/>
    <property type="match status" value="1"/>
</dbReference>
<evidence type="ECO:0000256" key="6">
    <source>
        <dbReference type="ARBA" id="ARBA00022777"/>
    </source>
</evidence>
<name>A0A4Y3UPF7_9MICO</name>
<gene>
    <name evidence="11" type="ORF">FHX68_2742</name>
</gene>
<evidence type="ECO:0000259" key="10">
    <source>
        <dbReference type="SMART" id="SM00387"/>
    </source>
</evidence>
<dbReference type="InterPro" id="IPR011712">
    <property type="entry name" value="Sig_transdc_His_kin_sub3_dim/P"/>
</dbReference>
<feature type="transmembrane region" description="Helical" evidence="9">
    <location>
        <begin position="52"/>
        <end position="69"/>
    </location>
</feature>
<dbReference type="RefSeq" id="WP_211345092.1">
    <property type="nucleotide sequence ID" value="NZ_BJNA01000027.1"/>
</dbReference>
<feature type="transmembrane region" description="Helical" evidence="9">
    <location>
        <begin position="97"/>
        <end position="115"/>
    </location>
</feature>
<evidence type="ECO:0000313" key="12">
    <source>
        <dbReference type="Proteomes" id="UP000319804"/>
    </source>
</evidence>
<dbReference type="SUPFAM" id="SSF55874">
    <property type="entry name" value="ATPase domain of HSP90 chaperone/DNA topoisomerase II/histidine kinase"/>
    <property type="match status" value="1"/>
</dbReference>
<keyword evidence="12" id="KW-1185">Reference proteome</keyword>
<keyword evidence="9" id="KW-0812">Transmembrane</keyword>
<comment type="caution">
    <text evidence="11">The sequence shown here is derived from an EMBL/GenBank/DDBJ whole genome shotgun (WGS) entry which is preliminary data.</text>
</comment>
<evidence type="ECO:0000256" key="8">
    <source>
        <dbReference type="ARBA" id="ARBA00023012"/>
    </source>
</evidence>
<comment type="catalytic activity">
    <reaction evidence="1">
        <text>ATP + protein L-histidine = ADP + protein N-phospho-L-histidine.</text>
        <dbReference type="EC" id="2.7.13.3"/>
    </reaction>
</comment>
<organism evidence="11 12">
    <name type="scientific">Microbacterium lacticum</name>
    <dbReference type="NCBI Taxonomy" id="33885"/>
    <lineage>
        <taxon>Bacteria</taxon>
        <taxon>Bacillati</taxon>
        <taxon>Actinomycetota</taxon>
        <taxon>Actinomycetes</taxon>
        <taxon>Micrococcales</taxon>
        <taxon>Microbacteriaceae</taxon>
        <taxon>Microbacterium</taxon>
    </lineage>
</organism>
<dbReference type="Proteomes" id="UP000319804">
    <property type="component" value="Unassembled WGS sequence"/>
</dbReference>
<reference evidence="11 12" key="1">
    <citation type="submission" date="2019-06" db="EMBL/GenBank/DDBJ databases">
        <title>Sequencing the genomes of 1000 actinobacteria strains.</title>
        <authorList>
            <person name="Klenk H.-P."/>
        </authorList>
    </citation>
    <scope>NUCLEOTIDE SEQUENCE [LARGE SCALE GENOMIC DNA]</scope>
    <source>
        <strain evidence="11 12">DSM 20427</strain>
    </source>
</reference>
<dbReference type="CDD" id="cd16917">
    <property type="entry name" value="HATPase_UhpB-NarQ-NarX-like"/>
    <property type="match status" value="1"/>
</dbReference>
<feature type="transmembrane region" description="Helical" evidence="9">
    <location>
        <begin position="76"/>
        <end position="91"/>
    </location>
</feature>
<dbReference type="GO" id="GO:0016020">
    <property type="term" value="C:membrane"/>
    <property type="evidence" value="ECO:0007669"/>
    <property type="project" value="InterPro"/>
</dbReference>
<protein>
    <recommendedName>
        <fullName evidence="2">histidine kinase</fullName>
        <ecNumber evidence="2">2.7.13.3</ecNumber>
    </recommendedName>
</protein>
<feature type="transmembrane region" description="Helical" evidence="9">
    <location>
        <begin position="160"/>
        <end position="182"/>
    </location>
</feature>
<dbReference type="InterPro" id="IPR003594">
    <property type="entry name" value="HATPase_dom"/>
</dbReference>
<keyword evidence="7" id="KW-0067">ATP-binding</keyword>
<dbReference type="InterPro" id="IPR055558">
    <property type="entry name" value="DUF7134"/>
</dbReference>
<feature type="transmembrane region" description="Helical" evidence="9">
    <location>
        <begin position="122"/>
        <end position="140"/>
    </location>
</feature>